<sequence length="131" mass="15358">MRIYPPVPVLGVQFNENKKIGSFTIPKDVTCSVAIYKLHRDQEIFPNPEEFDAERFSPENCKNRHPYAYMPFSMGPRMCIGHQFAMMELKVMISKLLREFEFTSLDPRNQSMEMFSVVLTNSKPLRIHLKQ</sequence>
<dbReference type="GO" id="GO:0005789">
    <property type="term" value="C:endoplasmic reticulum membrane"/>
    <property type="evidence" value="ECO:0007669"/>
    <property type="project" value="UniProtKB-SubCell"/>
</dbReference>
<proteinExistence type="inferred from homology"/>
<dbReference type="Gene3D" id="1.10.630.10">
    <property type="entry name" value="Cytochrome P450"/>
    <property type="match status" value="1"/>
</dbReference>
<keyword evidence="10" id="KW-0560">Oxidoreductase</keyword>
<keyword evidence="5" id="KW-0256">Endoplasmic reticulum</keyword>
<name>A0A087TBF8_STEMI</name>
<evidence type="ECO:0000256" key="4">
    <source>
        <dbReference type="ARBA" id="ARBA00022617"/>
    </source>
</evidence>
<evidence type="ECO:0000256" key="8">
    <source>
        <dbReference type="ARBA" id="ARBA00023136"/>
    </source>
</evidence>
<dbReference type="AlphaFoldDB" id="A0A087TBF8"/>
<dbReference type="Pfam" id="PF00067">
    <property type="entry name" value="p450"/>
    <property type="match status" value="1"/>
</dbReference>
<feature type="binding site" description="axial binding residue" evidence="9">
    <location>
        <position position="79"/>
    </location>
    <ligand>
        <name>heme</name>
        <dbReference type="ChEBI" id="CHEBI:30413"/>
    </ligand>
    <ligandPart>
        <name>Fe</name>
        <dbReference type="ChEBI" id="CHEBI:18248"/>
    </ligandPart>
</feature>
<protein>
    <submittedName>
        <fullName evidence="11">Putative cytochrome P450 4aa1</fullName>
    </submittedName>
</protein>
<dbReference type="PROSITE" id="PS00086">
    <property type="entry name" value="CYTOCHROME_P450"/>
    <property type="match status" value="1"/>
</dbReference>
<keyword evidence="8" id="KW-0472">Membrane</keyword>
<dbReference type="GO" id="GO:0004497">
    <property type="term" value="F:monooxygenase activity"/>
    <property type="evidence" value="ECO:0007669"/>
    <property type="project" value="UniProtKB-KW"/>
</dbReference>
<dbReference type="STRING" id="407821.A0A087TBF8"/>
<keyword evidence="12" id="KW-1185">Reference proteome</keyword>
<dbReference type="InterPro" id="IPR002401">
    <property type="entry name" value="Cyt_P450_E_grp-I"/>
</dbReference>
<evidence type="ECO:0000256" key="7">
    <source>
        <dbReference type="ARBA" id="ARBA00023033"/>
    </source>
</evidence>
<dbReference type="InterPro" id="IPR001128">
    <property type="entry name" value="Cyt_P450"/>
</dbReference>
<reference evidence="11 12" key="1">
    <citation type="submission" date="2013-11" db="EMBL/GenBank/DDBJ databases">
        <title>Genome sequencing of Stegodyphus mimosarum.</title>
        <authorList>
            <person name="Bechsgaard J."/>
        </authorList>
    </citation>
    <scope>NUCLEOTIDE SEQUENCE [LARGE SCALE GENOMIC DNA]</scope>
</reference>
<dbReference type="GO" id="GO:0005506">
    <property type="term" value="F:iron ion binding"/>
    <property type="evidence" value="ECO:0007669"/>
    <property type="project" value="InterPro"/>
</dbReference>
<evidence type="ECO:0000256" key="5">
    <source>
        <dbReference type="ARBA" id="ARBA00022824"/>
    </source>
</evidence>
<comment type="subcellular location">
    <subcellularLocation>
        <location evidence="2">Endoplasmic reticulum membrane</location>
    </subcellularLocation>
</comment>
<dbReference type="InterPro" id="IPR050196">
    <property type="entry name" value="Cytochrome_P450_Monoox"/>
</dbReference>
<accession>A0A087TBF8</accession>
<dbReference type="PRINTS" id="PR00463">
    <property type="entry name" value="EP450I"/>
</dbReference>
<evidence type="ECO:0000313" key="11">
    <source>
        <dbReference type="EMBL" id="KFM62447.1"/>
    </source>
</evidence>
<evidence type="ECO:0000256" key="3">
    <source>
        <dbReference type="ARBA" id="ARBA00010617"/>
    </source>
</evidence>
<evidence type="ECO:0000256" key="6">
    <source>
        <dbReference type="ARBA" id="ARBA00023004"/>
    </source>
</evidence>
<evidence type="ECO:0000256" key="1">
    <source>
        <dbReference type="ARBA" id="ARBA00001971"/>
    </source>
</evidence>
<dbReference type="EMBL" id="KK114440">
    <property type="protein sequence ID" value="KFM62447.1"/>
    <property type="molecule type" value="Genomic_DNA"/>
</dbReference>
<dbReference type="SUPFAM" id="SSF48264">
    <property type="entry name" value="Cytochrome P450"/>
    <property type="match status" value="1"/>
</dbReference>
<evidence type="ECO:0000256" key="2">
    <source>
        <dbReference type="ARBA" id="ARBA00004586"/>
    </source>
</evidence>
<evidence type="ECO:0000256" key="10">
    <source>
        <dbReference type="RuleBase" id="RU000461"/>
    </source>
</evidence>
<evidence type="ECO:0000313" key="12">
    <source>
        <dbReference type="Proteomes" id="UP000054359"/>
    </source>
</evidence>
<dbReference type="OMA" id="SITMILH"/>
<keyword evidence="4 9" id="KW-0349">Heme</keyword>
<dbReference type="Proteomes" id="UP000054359">
    <property type="component" value="Unassembled WGS sequence"/>
</dbReference>
<comment type="similarity">
    <text evidence="3 10">Belongs to the cytochrome P450 family.</text>
</comment>
<feature type="non-terminal residue" evidence="11">
    <location>
        <position position="131"/>
    </location>
</feature>
<dbReference type="GO" id="GO:0016705">
    <property type="term" value="F:oxidoreductase activity, acting on paired donors, with incorporation or reduction of molecular oxygen"/>
    <property type="evidence" value="ECO:0007669"/>
    <property type="project" value="InterPro"/>
</dbReference>
<dbReference type="InterPro" id="IPR017972">
    <property type="entry name" value="Cyt_P450_CS"/>
</dbReference>
<keyword evidence="6 9" id="KW-0408">Iron</keyword>
<keyword evidence="9 10" id="KW-0479">Metal-binding</keyword>
<dbReference type="InterPro" id="IPR036396">
    <property type="entry name" value="Cyt_P450_sf"/>
</dbReference>
<dbReference type="OrthoDB" id="6428075at2759"/>
<keyword evidence="7 10" id="KW-0503">Monooxygenase</keyword>
<gene>
    <name evidence="11" type="ORF">X975_04881</name>
</gene>
<evidence type="ECO:0000256" key="9">
    <source>
        <dbReference type="PIRSR" id="PIRSR602401-1"/>
    </source>
</evidence>
<dbReference type="PANTHER" id="PTHR24291:SF189">
    <property type="entry name" value="CYTOCHROME P450 4C3-RELATED"/>
    <property type="match status" value="1"/>
</dbReference>
<comment type="cofactor">
    <cofactor evidence="1 9">
        <name>heme</name>
        <dbReference type="ChEBI" id="CHEBI:30413"/>
    </cofactor>
</comment>
<organism evidence="11 12">
    <name type="scientific">Stegodyphus mimosarum</name>
    <name type="common">African social velvet spider</name>
    <dbReference type="NCBI Taxonomy" id="407821"/>
    <lineage>
        <taxon>Eukaryota</taxon>
        <taxon>Metazoa</taxon>
        <taxon>Ecdysozoa</taxon>
        <taxon>Arthropoda</taxon>
        <taxon>Chelicerata</taxon>
        <taxon>Arachnida</taxon>
        <taxon>Araneae</taxon>
        <taxon>Araneomorphae</taxon>
        <taxon>Entelegynae</taxon>
        <taxon>Eresoidea</taxon>
        <taxon>Eresidae</taxon>
        <taxon>Stegodyphus</taxon>
    </lineage>
</organism>
<dbReference type="GO" id="GO:0020037">
    <property type="term" value="F:heme binding"/>
    <property type="evidence" value="ECO:0007669"/>
    <property type="project" value="InterPro"/>
</dbReference>
<dbReference type="PANTHER" id="PTHR24291">
    <property type="entry name" value="CYTOCHROME P450 FAMILY 4"/>
    <property type="match status" value="1"/>
</dbReference>